<comment type="caution">
    <text evidence="2">The sequence shown here is derived from an EMBL/GenBank/DDBJ whole genome shotgun (WGS) entry which is preliminary data.</text>
</comment>
<evidence type="ECO:0000313" key="2">
    <source>
        <dbReference type="EMBL" id="GAQ64214.1"/>
    </source>
</evidence>
<proteinExistence type="predicted"/>
<evidence type="ECO:0000313" key="3">
    <source>
        <dbReference type="Proteomes" id="UP000067448"/>
    </source>
</evidence>
<keyword evidence="1" id="KW-1133">Transmembrane helix</keyword>
<gene>
    <name evidence="2" type="ORF">SsS58_04607</name>
</gene>
<reference evidence="3" key="1">
    <citation type="submission" date="2015-11" db="EMBL/GenBank/DDBJ databases">
        <authorList>
            <consortium name="Cross-ministerial Strategic Innovation Promotion Program (SIP) consortium"/>
            <person name="Tomihama T."/>
            <person name="Ikenaga M."/>
            <person name="Sakai M."/>
            <person name="Okubo T."/>
            <person name="Ikeda S."/>
        </authorList>
    </citation>
    <scope>NUCLEOTIDE SEQUENCE [LARGE SCALE GENOMIC DNA]</scope>
    <source>
        <strain evidence="3">S58</strain>
    </source>
</reference>
<dbReference type="EMBL" id="BCMM01000022">
    <property type="protein sequence ID" value="GAQ64214.1"/>
    <property type="molecule type" value="Genomic_DNA"/>
</dbReference>
<reference evidence="3" key="3">
    <citation type="submission" date="2016-02" db="EMBL/GenBank/DDBJ databases">
        <title>Draft genome of pathogenic Streptomyces sp. in Japan.</title>
        <authorList>
            <person name="Tomihama T."/>
            <person name="Ikenaga M."/>
            <person name="Sakai M."/>
            <person name="Okubo T."/>
            <person name="Ikeda S."/>
        </authorList>
    </citation>
    <scope>NUCLEOTIDE SEQUENCE [LARGE SCALE GENOMIC DNA]</scope>
    <source>
        <strain evidence="3">S58</strain>
    </source>
</reference>
<sequence>MRVVVPRCTLRPIGTPPPESRQRLHALDTIHQRCIRPREVNCPYAKALCWSTLAFLAALTVLLAFDEGQRIALYALPVWAAVLIGGYRMSSRNAARKEHVPARAPSAR</sequence>
<keyword evidence="1" id="KW-0472">Membrane</keyword>
<accession>A0A100JR83</accession>
<protein>
    <submittedName>
        <fullName evidence="2">D-alanine/D-serine/glycine permease</fullName>
    </submittedName>
</protein>
<dbReference type="AlphaFoldDB" id="A0A100JR83"/>
<organism evidence="2 3">
    <name type="scientific">Streptomyces scabiei</name>
    <dbReference type="NCBI Taxonomy" id="1930"/>
    <lineage>
        <taxon>Bacteria</taxon>
        <taxon>Bacillati</taxon>
        <taxon>Actinomycetota</taxon>
        <taxon>Actinomycetes</taxon>
        <taxon>Kitasatosporales</taxon>
        <taxon>Streptomycetaceae</taxon>
        <taxon>Streptomyces</taxon>
    </lineage>
</organism>
<keyword evidence="1" id="KW-0812">Transmembrane</keyword>
<name>A0A100JR83_STRSC</name>
<feature type="transmembrane region" description="Helical" evidence="1">
    <location>
        <begin position="71"/>
        <end position="89"/>
    </location>
</feature>
<reference evidence="2 3" key="2">
    <citation type="journal article" date="2016" name="Genome Announc.">
        <title>Draft Genome Sequences of Streptomyces scabiei S58, Streptomyces turgidiscabies T45, and Streptomyces acidiscabies a10, the Pathogens of Potato Common Scab, Isolated in Japan.</title>
        <authorList>
            <person name="Tomihama T."/>
            <person name="Nishi Y."/>
            <person name="Sakai M."/>
            <person name="Ikenaga M."/>
            <person name="Okubo T."/>
            <person name="Ikeda S."/>
        </authorList>
    </citation>
    <scope>NUCLEOTIDE SEQUENCE [LARGE SCALE GENOMIC DNA]</scope>
    <source>
        <strain evidence="2 3">S58</strain>
    </source>
</reference>
<feature type="transmembrane region" description="Helical" evidence="1">
    <location>
        <begin position="47"/>
        <end position="65"/>
    </location>
</feature>
<dbReference type="Proteomes" id="UP000067448">
    <property type="component" value="Unassembled WGS sequence"/>
</dbReference>
<evidence type="ECO:0000256" key="1">
    <source>
        <dbReference type="SAM" id="Phobius"/>
    </source>
</evidence>